<evidence type="ECO:0000256" key="1">
    <source>
        <dbReference type="ARBA" id="ARBA00004123"/>
    </source>
</evidence>
<sequence length="355" mass="39819">MDPRQARESCDNCRTKKLRCSGEHPICSRCSSRNHECTYSRRLQMGRPRTRRVSRQQISQPKPTAPATPSPSAHSSLTGPTTSHGQGISLLSPVGGESTLQGPIPRPIDIASEITSEAPYLDDFYHLNTQPQNQFQPPAFLPNPSSPGQTDKCACPSVLYLLLEQLRNKTTWVVPDDLLILRNCRDKALGVATCDQCPLRYFSVIQNGLILGVVTTCIAECYARLLEQIDQEELQATSKRQRKHLDISNNHLVGQSSSGSPSAQPTFTIEITPSEWRDSMRKIIKSEIHGVEAQRGNCFMTFVLQLEERQRNWHQSPPARDCPSYYRSSCNHPDRVPSCLAVLDDTKRLINSFHL</sequence>
<dbReference type="AlphaFoldDB" id="A0A2I2GH86"/>
<comment type="subcellular location">
    <subcellularLocation>
        <location evidence="1">Nucleus</location>
    </subcellularLocation>
</comment>
<dbReference type="InterPro" id="IPR036864">
    <property type="entry name" value="Zn2-C6_fun-type_DNA-bd_sf"/>
</dbReference>
<keyword evidence="2" id="KW-0805">Transcription regulation</keyword>
<dbReference type="SUPFAM" id="SSF57701">
    <property type="entry name" value="Zn2/Cys6 DNA-binding domain"/>
    <property type="match status" value="1"/>
</dbReference>
<keyword evidence="3" id="KW-0238">DNA-binding</keyword>
<dbReference type="InterPro" id="IPR051711">
    <property type="entry name" value="Stress_Response_Reg"/>
</dbReference>
<dbReference type="VEuPathDB" id="FungiDB:P170DRAFT_488779"/>
<dbReference type="InterPro" id="IPR001138">
    <property type="entry name" value="Zn2Cys6_DnaBD"/>
</dbReference>
<dbReference type="RefSeq" id="XP_024707538.1">
    <property type="nucleotide sequence ID" value="XM_024853976.1"/>
</dbReference>
<dbReference type="GeneID" id="36561677"/>
<dbReference type="Proteomes" id="UP000234275">
    <property type="component" value="Unassembled WGS sequence"/>
</dbReference>
<keyword evidence="9" id="KW-1185">Reference proteome</keyword>
<dbReference type="PANTHER" id="PTHR47540:SF6">
    <property type="entry name" value="ZN(II)2CYS6 TRANSCRIPTION FACTOR (EUROFUNG)"/>
    <property type="match status" value="1"/>
</dbReference>
<keyword evidence="4" id="KW-0804">Transcription</keyword>
<proteinExistence type="predicted"/>
<organism evidence="8 9">
    <name type="scientific">Aspergillus steynii IBT 23096</name>
    <dbReference type="NCBI Taxonomy" id="1392250"/>
    <lineage>
        <taxon>Eukaryota</taxon>
        <taxon>Fungi</taxon>
        <taxon>Dikarya</taxon>
        <taxon>Ascomycota</taxon>
        <taxon>Pezizomycotina</taxon>
        <taxon>Eurotiomycetes</taxon>
        <taxon>Eurotiomycetidae</taxon>
        <taxon>Eurotiales</taxon>
        <taxon>Aspergillaceae</taxon>
        <taxon>Aspergillus</taxon>
        <taxon>Aspergillus subgen. Circumdati</taxon>
    </lineage>
</organism>
<dbReference type="Pfam" id="PF00172">
    <property type="entry name" value="Zn_clus"/>
    <property type="match status" value="1"/>
</dbReference>
<dbReference type="GO" id="GO:0045944">
    <property type="term" value="P:positive regulation of transcription by RNA polymerase II"/>
    <property type="evidence" value="ECO:0007669"/>
    <property type="project" value="TreeGrafter"/>
</dbReference>
<feature type="region of interest" description="Disordered" evidence="6">
    <location>
        <begin position="41"/>
        <end position="103"/>
    </location>
</feature>
<dbReference type="GO" id="GO:0000981">
    <property type="term" value="F:DNA-binding transcription factor activity, RNA polymerase II-specific"/>
    <property type="evidence" value="ECO:0007669"/>
    <property type="project" value="InterPro"/>
</dbReference>
<dbReference type="PROSITE" id="PS00463">
    <property type="entry name" value="ZN2_CY6_FUNGAL_1"/>
    <property type="match status" value="1"/>
</dbReference>
<comment type="caution">
    <text evidence="8">The sequence shown here is derived from an EMBL/GenBank/DDBJ whole genome shotgun (WGS) entry which is preliminary data.</text>
</comment>
<reference evidence="8 9" key="1">
    <citation type="submission" date="2016-12" db="EMBL/GenBank/DDBJ databases">
        <title>The genomes of Aspergillus section Nigri reveals drivers in fungal speciation.</title>
        <authorList>
            <consortium name="DOE Joint Genome Institute"/>
            <person name="Vesth T.C."/>
            <person name="Nybo J."/>
            <person name="Theobald S."/>
            <person name="Brandl J."/>
            <person name="Frisvad J.C."/>
            <person name="Nielsen K.F."/>
            <person name="Lyhne E.K."/>
            <person name="Kogle M.E."/>
            <person name="Kuo A."/>
            <person name="Riley R."/>
            <person name="Clum A."/>
            <person name="Nolan M."/>
            <person name="Lipzen A."/>
            <person name="Salamov A."/>
            <person name="Henrissat B."/>
            <person name="Wiebenga A."/>
            <person name="De Vries R.P."/>
            <person name="Grigoriev I.V."/>
            <person name="Mortensen U.H."/>
            <person name="Andersen M.R."/>
            <person name="Baker S.E."/>
        </authorList>
    </citation>
    <scope>NUCLEOTIDE SEQUENCE [LARGE SCALE GENOMIC DNA]</scope>
    <source>
        <strain evidence="8 9">IBT 23096</strain>
    </source>
</reference>
<evidence type="ECO:0000256" key="5">
    <source>
        <dbReference type="ARBA" id="ARBA00023242"/>
    </source>
</evidence>
<evidence type="ECO:0000256" key="6">
    <source>
        <dbReference type="SAM" id="MobiDB-lite"/>
    </source>
</evidence>
<evidence type="ECO:0000256" key="2">
    <source>
        <dbReference type="ARBA" id="ARBA00023015"/>
    </source>
</evidence>
<dbReference type="EMBL" id="MSFO01000002">
    <property type="protein sequence ID" value="PLB52236.1"/>
    <property type="molecule type" value="Genomic_DNA"/>
</dbReference>
<dbReference type="PROSITE" id="PS50048">
    <property type="entry name" value="ZN2_CY6_FUNGAL_2"/>
    <property type="match status" value="1"/>
</dbReference>
<feature type="domain" description="Zn(2)-C6 fungal-type" evidence="7">
    <location>
        <begin position="9"/>
        <end position="39"/>
    </location>
</feature>
<gene>
    <name evidence="8" type="ORF">P170DRAFT_488779</name>
</gene>
<dbReference type="GO" id="GO:0005634">
    <property type="term" value="C:nucleus"/>
    <property type="evidence" value="ECO:0007669"/>
    <property type="project" value="UniProtKB-SubCell"/>
</dbReference>
<evidence type="ECO:0000259" key="7">
    <source>
        <dbReference type="PROSITE" id="PS50048"/>
    </source>
</evidence>
<dbReference type="OrthoDB" id="4685598at2759"/>
<dbReference type="CDD" id="cd00067">
    <property type="entry name" value="GAL4"/>
    <property type="match status" value="1"/>
</dbReference>
<keyword evidence="5" id="KW-0539">Nucleus</keyword>
<dbReference type="Gene3D" id="4.10.240.10">
    <property type="entry name" value="Zn(2)-C6 fungal-type DNA-binding domain"/>
    <property type="match status" value="1"/>
</dbReference>
<evidence type="ECO:0000313" key="9">
    <source>
        <dbReference type="Proteomes" id="UP000234275"/>
    </source>
</evidence>
<evidence type="ECO:0000256" key="3">
    <source>
        <dbReference type="ARBA" id="ARBA00023125"/>
    </source>
</evidence>
<dbReference type="GO" id="GO:0043565">
    <property type="term" value="F:sequence-specific DNA binding"/>
    <property type="evidence" value="ECO:0007669"/>
    <property type="project" value="TreeGrafter"/>
</dbReference>
<name>A0A2I2GH86_9EURO</name>
<dbReference type="PANTHER" id="PTHR47540">
    <property type="entry name" value="THIAMINE REPRESSIBLE GENES REGULATORY PROTEIN THI5"/>
    <property type="match status" value="1"/>
</dbReference>
<dbReference type="SMART" id="SM00066">
    <property type="entry name" value="GAL4"/>
    <property type="match status" value="1"/>
</dbReference>
<evidence type="ECO:0000256" key="4">
    <source>
        <dbReference type="ARBA" id="ARBA00023163"/>
    </source>
</evidence>
<protein>
    <recommendedName>
        <fullName evidence="7">Zn(2)-C6 fungal-type domain-containing protein</fullName>
    </recommendedName>
</protein>
<evidence type="ECO:0000313" key="8">
    <source>
        <dbReference type="EMBL" id="PLB52236.1"/>
    </source>
</evidence>
<dbReference type="GO" id="GO:0008270">
    <property type="term" value="F:zinc ion binding"/>
    <property type="evidence" value="ECO:0007669"/>
    <property type="project" value="InterPro"/>
</dbReference>
<accession>A0A2I2GH86</accession>